<reference evidence="2" key="1">
    <citation type="submission" date="2021-06" db="EMBL/GenBank/DDBJ databases">
        <authorList>
            <person name="Hodson N. C."/>
            <person name="Mongue J. A."/>
            <person name="Jaron S. K."/>
        </authorList>
    </citation>
    <scope>NUCLEOTIDE SEQUENCE</scope>
</reference>
<proteinExistence type="predicted"/>
<sequence length="82" mass="8871">MVLGENVKKTIEQFEGGGPSSSSNGVEMTSYRDSVNSNNLNTTPTITSPLAHTPSSRSHSIHNNFENSAMIKPSFKRSTSNK</sequence>
<keyword evidence="3" id="KW-1185">Reference proteome</keyword>
<dbReference type="AlphaFoldDB" id="A0A8J2K8B0"/>
<organism evidence="2 3">
    <name type="scientific">Allacma fusca</name>
    <dbReference type="NCBI Taxonomy" id="39272"/>
    <lineage>
        <taxon>Eukaryota</taxon>
        <taxon>Metazoa</taxon>
        <taxon>Ecdysozoa</taxon>
        <taxon>Arthropoda</taxon>
        <taxon>Hexapoda</taxon>
        <taxon>Collembola</taxon>
        <taxon>Symphypleona</taxon>
        <taxon>Sminthuridae</taxon>
        <taxon>Allacma</taxon>
    </lineage>
</organism>
<comment type="caution">
    <text evidence="2">The sequence shown here is derived from an EMBL/GenBank/DDBJ whole genome shotgun (WGS) entry which is preliminary data.</text>
</comment>
<accession>A0A8J2K8B0</accession>
<evidence type="ECO:0000313" key="3">
    <source>
        <dbReference type="Proteomes" id="UP000708208"/>
    </source>
</evidence>
<name>A0A8J2K8B0_9HEXA</name>
<dbReference type="EMBL" id="CAJVCH010282789">
    <property type="protein sequence ID" value="CAG7784786.1"/>
    <property type="molecule type" value="Genomic_DNA"/>
</dbReference>
<gene>
    <name evidence="2" type="ORF">AFUS01_LOCUS23450</name>
</gene>
<evidence type="ECO:0000256" key="1">
    <source>
        <dbReference type="SAM" id="MobiDB-lite"/>
    </source>
</evidence>
<dbReference type="Proteomes" id="UP000708208">
    <property type="component" value="Unassembled WGS sequence"/>
</dbReference>
<feature type="region of interest" description="Disordered" evidence="1">
    <location>
        <begin position="1"/>
        <end position="82"/>
    </location>
</feature>
<feature type="non-terminal residue" evidence="2">
    <location>
        <position position="82"/>
    </location>
</feature>
<feature type="compositionally biased region" description="Basic and acidic residues" evidence="1">
    <location>
        <begin position="1"/>
        <end position="12"/>
    </location>
</feature>
<evidence type="ECO:0000313" key="2">
    <source>
        <dbReference type="EMBL" id="CAG7784786.1"/>
    </source>
</evidence>
<feature type="compositionally biased region" description="Polar residues" evidence="1">
    <location>
        <begin position="20"/>
        <end position="67"/>
    </location>
</feature>
<protein>
    <submittedName>
        <fullName evidence="2">Uncharacterized protein</fullName>
    </submittedName>
</protein>